<gene>
    <name evidence="5" type="ordered locus">SpiGrapes_1344</name>
</gene>
<evidence type="ECO:0000256" key="3">
    <source>
        <dbReference type="ARBA" id="ARBA00023014"/>
    </source>
</evidence>
<dbReference type="HOGENOM" id="CLU_067767_0_0_12"/>
<dbReference type="Gene3D" id="3.40.50.300">
    <property type="entry name" value="P-loop containing nucleotide triphosphate hydrolases"/>
    <property type="match status" value="1"/>
</dbReference>
<keyword evidence="3" id="KW-0411">Iron-sulfur</keyword>
<proteinExistence type="predicted"/>
<dbReference type="STRING" id="158190.SpiGrapes_1344"/>
<dbReference type="SUPFAM" id="SSF54862">
    <property type="entry name" value="4Fe-4S ferredoxins"/>
    <property type="match status" value="1"/>
</dbReference>
<dbReference type="Pfam" id="PF00037">
    <property type="entry name" value="Fer4"/>
    <property type="match status" value="2"/>
</dbReference>
<feature type="domain" description="4Fe-4S ferredoxin-type" evidence="4">
    <location>
        <begin position="62"/>
        <end position="91"/>
    </location>
</feature>
<dbReference type="InterPro" id="IPR027417">
    <property type="entry name" value="P-loop_NTPase"/>
</dbReference>
<evidence type="ECO:0000256" key="1">
    <source>
        <dbReference type="ARBA" id="ARBA00022723"/>
    </source>
</evidence>
<dbReference type="Proteomes" id="UP000005632">
    <property type="component" value="Chromosome"/>
</dbReference>
<dbReference type="GO" id="GO:0046872">
    <property type="term" value="F:metal ion binding"/>
    <property type="evidence" value="ECO:0007669"/>
    <property type="project" value="UniProtKB-KW"/>
</dbReference>
<evidence type="ECO:0000313" key="5">
    <source>
        <dbReference type="EMBL" id="AEV29157.1"/>
    </source>
</evidence>
<dbReference type="OrthoDB" id="356549at2"/>
<dbReference type="PROSITE" id="PS51379">
    <property type="entry name" value="4FE4S_FER_2"/>
    <property type="match status" value="2"/>
</dbReference>
<dbReference type="InterPro" id="IPR017900">
    <property type="entry name" value="4Fe4S_Fe_S_CS"/>
</dbReference>
<dbReference type="AlphaFoldDB" id="G8QTY1"/>
<feature type="domain" description="4Fe-4S ferredoxin-type" evidence="4">
    <location>
        <begin position="92"/>
        <end position="120"/>
    </location>
</feature>
<sequence>MATREATLAILSGKGGTGKTLLAVNLASVAQKSTYIDCDVEEPNGNLYFKPKNSETLQVTVKKPVVDENLCNGCHACVDFCAFNALALIGKRLMIFEEICHSCGGCMLVCPQKALSEANKEVGTIKIGNSGPVKTLGGTMNIGESSGVPIIRQLLGSETKGTTFIDCPPGSSCLVMESIKDADFCLLVAEPTTFGVHNLAMVYELVTLLGKKHAVVLNKCMEGENPAETFCQEKGILIAGRIPFDKKLGILHSQAMIAAREDGNFKRLFSSILETIGGELGNETVAIAQR</sequence>
<keyword evidence="1" id="KW-0479">Metal-binding</keyword>
<evidence type="ECO:0000259" key="4">
    <source>
        <dbReference type="PROSITE" id="PS51379"/>
    </source>
</evidence>
<dbReference type="Gene3D" id="3.30.70.20">
    <property type="match status" value="1"/>
</dbReference>
<evidence type="ECO:0000256" key="2">
    <source>
        <dbReference type="ARBA" id="ARBA00023004"/>
    </source>
</evidence>
<dbReference type="InterPro" id="IPR017896">
    <property type="entry name" value="4Fe4S_Fe-S-bd"/>
</dbReference>
<dbReference type="KEGG" id="sgp:SpiGrapes_1344"/>
<name>G8QTY1_SPHPG</name>
<dbReference type="GO" id="GO:0051536">
    <property type="term" value="F:iron-sulfur cluster binding"/>
    <property type="evidence" value="ECO:0007669"/>
    <property type="project" value="UniProtKB-KW"/>
</dbReference>
<evidence type="ECO:0000313" key="6">
    <source>
        <dbReference type="Proteomes" id="UP000005632"/>
    </source>
</evidence>
<dbReference type="PANTHER" id="PTHR43063:SF1">
    <property type="entry name" value="4FE-4S CLUSTER CONTAINING PARA FAMILY ATPASE PROTEIN"/>
    <property type="match status" value="1"/>
</dbReference>
<organism evidence="5 6">
    <name type="scientific">Sphaerochaeta pleomorpha (strain ATCC BAA-1885 / DSM 22778 / Grapes)</name>
    <dbReference type="NCBI Taxonomy" id="158190"/>
    <lineage>
        <taxon>Bacteria</taxon>
        <taxon>Pseudomonadati</taxon>
        <taxon>Spirochaetota</taxon>
        <taxon>Spirochaetia</taxon>
        <taxon>Spirochaetales</taxon>
        <taxon>Sphaerochaetaceae</taxon>
        <taxon>Sphaerochaeta</taxon>
    </lineage>
</organism>
<dbReference type="eggNOG" id="COG1149">
    <property type="taxonomic scope" value="Bacteria"/>
</dbReference>
<keyword evidence="2" id="KW-0408">Iron</keyword>
<accession>G8QTY1</accession>
<dbReference type="EMBL" id="CP003155">
    <property type="protein sequence ID" value="AEV29157.1"/>
    <property type="molecule type" value="Genomic_DNA"/>
</dbReference>
<dbReference type="InterPro" id="IPR002586">
    <property type="entry name" value="CobQ/CobB/MinD/ParA_Nub-bd_dom"/>
</dbReference>
<keyword evidence="6" id="KW-1185">Reference proteome</keyword>
<dbReference type="PANTHER" id="PTHR43063">
    <property type="entry name" value="4FE-4S CLUSTER CONTAINING PARA FAMILY ATPASE PROTEIN"/>
    <property type="match status" value="1"/>
</dbReference>
<dbReference type="SUPFAM" id="SSF52540">
    <property type="entry name" value="P-loop containing nucleoside triphosphate hydrolases"/>
    <property type="match status" value="1"/>
</dbReference>
<protein>
    <submittedName>
        <fullName evidence="5">p-loop ATPase, MinD superfamily</fullName>
    </submittedName>
</protein>
<dbReference type="Pfam" id="PF01656">
    <property type="entry name" value="CbiA"/>
    <property type="match status" value="1"/>
</dbReference>
<reference evidence="5 6" key="1">
    <citation type="submission" date="2011-11" db="EMBL/GenBank/DDBJ databases">
        <title>Complete sequence of Spirochaeta sp. grapes.</title>
        <authorList>
            <consortium name="US DOE Joint Genome Institute"/>
            <person name="Lucas S."/>
            <person name="Han J."/>
            <person name="Lapidus A."/>
            <person name="Cheng J.-F."/>
            <person name="Goodwin L."/>
            <person name="Pitluck S."/>
            <person name="Peters L."/>
            <person name="Ovchinnikova G."/>
            <person name="Munk A.C."/>
            <person name="Detter J.C."/>
            <person name="Han C."/>
            <person name="Tapia R."/>
            <person name="Land M."/>
            <person name="Hauser L."/>
            <person name="Kyrpides N."/>
            <person name="Ivanova N."/>
            <person name="Pagani I."/>
            <person name="Ritalahtilisa K."/>
            <person name="Loeffler F."/>
            <person name="Woyke T."/>
        </authorList>
    </citation>
    <scope>NUCLEOTIDE SEQUENCE [LARGE SCALE GENOMIC DNA]</scope>
    <source>
        <strain evidence="6">ATCC BAA-1885 / DSM 22778 / Grapes</strain>
    </source>
</reference>
<dbReference type="PROSITE" id="PS00198">
    <property type="entry name" value="4FE4S_FER_1"/>
    <property type="match status" value="1"/>
</dbReference>